<organism evidence="3 4">
    <name type="scientific">Clostridium tanneri</name>
    <dbReference type="NCBI Taxonomy" id="3037988"/>
    <lineage>
        <taxon>Bacteria</taxon>
        <taxon>Bacillati</taxon>
        <taxon>Bacillota</taxon>
        <taxon>Clostridia</taxon>
        <taxon>Eubacteriales</taxon>
        <taxon>Clostridiaceae</taxon>
        <taxon>Clostridium</taxon>
    </lineage>
</organism>
<evidence type="ECO:0000313" key="4">
    <source>
        <dbReference type="Proteomes" id="UP001281656"/>
    </source>
</evidence>
<dbReference type="RefSeq" id="WP_318796931.1">
    <property type="nucleotide sequence ID" value="NZ_JARUJP010000004.1"/>
</dbReference>
<comment type="caution">
    <text evidence="3">The sequence shown here is derived from an EMBL/GenBank/DDBJ whole genome shotgun (WGS) entry which is preliminary data.</text>
</comment>
<feature type="signal peptide" evidence="1">
    <location>
        <begin position="1"/>
        <end position="20"/>
    </location>
</feature>
<feature type="domain" description="Rhodanese" evidence="2">
    <location>
        <begin position="81"/>
        <end position="183"/>
    </location>
</feature>
<gene>
    <name evidence="3" type="ORF">P8V03_04535</name>
</gene>
<name>A0ABU4JQM0_9CLOT</name>
<sequence>MKKKGLILLITMVLSVGVFAGCSSSSGQQTVQTSTTTKKAGTAVDGNEVNIEKAAIRLVKTSEEGKYAIVGTEELKGWIDSKKEMTIIDTMPVSNFKGGHIPGAVNAELPKTGIKDVTPEQKEAFVKLLPSDKNKAIVVYCGFVSCERSDVGAKIAKELGYKNVYRYPGGIVGWRDAKYSEEK</sequence>
<dbReference type="PROSITE" id="PS50206">
    <property type="entry name" value="RHODANESE_3"/>
    <property type="match status" value="1"/>
</dbReference>
<protein>
    <submittedName>
        <fullName evidence="3">Rhodanese-like domain-containing protein</fullName>
    </submittedName>
</protein>
<keyword evidence="1" id="KW-0732">Signal</keyword>
<feature type="chain" id="PRO_5045921452" evidence="1">
    <location>
        <begin position="21"/>
        <end position="183"/>
    </location>
</feature>
<proteinExistence type="predicted"/>
<dbReference type="InterPro" id="IPR036873">
    <property type="entry name" value="Rhodanese-like_dom_sf"/>
</dbReference>
<evidence type="ECO:0000259" key="2">
    <source>
        <dbReference type="PROSITE" id="PS50206"/>
    </source>
</evidence>
<evidence type="ECO:0000313" key="3">
    <source>
        <dbReference type="EMBL" id="MDW8800418.1"/>
    </source>
</evidence>
<dbReference type="PANTHER" id="PTHR44086:SF10">
    <property type="entry name" value="THIOSULFATE SULFURTRANSFERASE_RHODANESE-LIKE DOMAIN-CONTAINING PROTEIN 3"/>
    <property type="match status" value="1"/>
</dbReference>
<dbReference type="SUPFAM" id="SSF52821">
    <property type="entry name" value="Rhodanese/Cell cycle control phosphatase"/>
    <property type="match status" value="1"/>
</dbReference>
<dbReference type="Gene3D" id="3.40.250.10">
    <property type="entry name" value="Rhodanese-like domain"/>
    <property type="match status" value="1"/>
</dbReference>
<dbReference type="EMBL" id="JARUJP010000004">
    <property type="protein sequence ID" value="MDW8800418.1"/>
    <property type="molecule type" value="Genomic_DNA"/>
</dbReference>
<dbReference type="Proteomes" id="UP001281656">
    <property type="component" value="Unassembled WGS sequence"/>
</dbReference>
<dbReference type="Pfam" id="PF00581">
    <property type="entry name" value="Rhodanese"/>
    <property type="match status" value="1"/>
</dbReference>
<accession>A0ABU4JQM0</accession>
<dbReference type="SMART" id="SM00450">
    <property type="entry name" value="RHOD"/>
    <property type="match status" value="1"/>
</dbReference>
<reference evidence="3 4" key="1">
    <citation type="submission" date="2023-04" db="EMBL/GenBank/DDBJ databases">
        <title>Clostridium tannerae sp. nov., isolated from the fecal material of an alpaca.</title>
        <authorList>
            <person name="Miller S."/>
            <person name="Hendry M."/>
            <person name="King J."/>
            <person name="Sankaranarayanan K."/>
            <person name="Lawson P.A."/>
        </authorList>
    </citation>
    <scope>NUCLEOTIDE SEQUENCE [LARGE SCALE GENOMIC DNA]</scope>
    <source>
        <strain evidence="3 4">A1-XYC3</strain>
    </source>
</reference>
<evidence type="ECO:0000256" key="1">
    <source>
        <dbReference type="SAM" id="SignalP"/>
    </source>
</evidence>
<dbReference type="InterPro" id="IPR001763">
    <property type="entry name" value="Rhodanese-like_dom"/>
</dbReference>
<dbReference type="CDD" id="cd00158">
    <property type="entry name" value="RHOD"/>
    <property type="match status" value="1"/>
</dbReference>
<dbReference type="PANTHER" id="PTHR44086">
    <property type="entry name" value="THIOSULFATE SULFURTRANSFERASE RDL2, MITOCHONDRIAL-RELATED"/>
    <property type="match status" value="1"/>
</dbReference>
<keyword evidence="4" id="KW-1185">Reference proteome</keyword>
<dbReference type="PROSITE" id="PS51257">
    <property type="entry name" value="PROKAR_LIPOPROTEIN"/>
    <property type="match status" value="1"/>
</dbReference>